<dbReference type="GO" id="GO:0005737">
    <property type="term" value="C:cytoplasm"/>
    <property type="evidence" value="ECO:0000318"/>
    <property type="project" value="GO_Central"/>
</dbReference>
<dbReference type="InterPro" id="IPR027417">
    <property type="entry name" value="P-loop_NTPase"/>
</dbReference>
<feature type="domain" description="Sulfotransferase" evidence="4">
    <location>
        <begin position="265"/>
        <end position="354"/>
    </location>
</feature>
<dbReference type="GO" id="GO:0051923">
    <property type="term" value="P:sulfation"/>
    <property type="evidence" value="ECO:0000318"/>
    <property type="project" value="GO_Central"/>
</dbReference>
<comment type="similarity">
    <text evidence="1 3">Belongs to the sulfotransferase 1 family.</text>
</comment>
<evidence type="ECO:0000256" key="1">
    <source>
        <dbReference type="ARBA" id="ARBA00005771"/>
    </source>
</evidence>
<evidence type="ECO:0000313" key="5">
    <source>
        <dbReference type="EnsemblPlants" id="TraesCS6B02G187000.1"/>
    </source>
</evidence>
<dbReference type="Gramene" id="TraesCS6B02G187000.1">
    <property type="protein sequence ID" value="TraesCS6B02G187000.1"/>
    <property type="gene ID" value="TraesCS6B02G187000"/>
</dbReference>
<dbReference type="SUPFAM" id="SSF52540">
    <property type="entry name" value="P-loop containing nucleoside triphosphate hydrolases"/>
    <property type="match status" value="1"/>
</dbReference>
<dbReference type="PANTHER" id="PTHR11783">
    <property type="entry name" value="SULFOTRANSFERASE SULT"/>
    <property type="match status" value="1"/>
</dbReference>
<dbReference type="EnsemblPlants" id="TraesCS6B02G187000.1">
    <property type="protein sequence ID" value="TraesCS6B02G187000.1"/>
    <property type="gene ID" value="TraesCS6B02G187000"/>
</dbReference>
<dbReference type="Pfam" id="PF00685">
    <property type="entry name" value="Sulfotransfer_1"/>
    <property type="match status" value="2"/>
</dbReference>
<dbReference type="Gramene" id="TraesROB_scaffold_018598_01G000100.1">
    <property type="protein sequence ID" value="TraesROB_scaffold_018598_01G000100.1"/>
    <property type="gene ID" value="TraesROB_scaffold_018598_01G000100"/>
</dbReference>
<dbReference type="Gramene" id="TraesCAD_scaffold_115914_01G000100.1">
    <property type="protein sequence ID" value="TraesCAD_scaffold_115914_01G000100.1"/>
    <property type="gene ID" value="TraesCAD_scaffold_115914_01G000100"/>
</dbReference>
<name>A0A3B6PJP6_WHEAT</name>
<evidence type="ECO:0000256" key="3">
    <source>
        <dbReference type="RuleBase" id="RU361155"/>
    </source>
</evidence>
<dbReference type="GO" id="GO:0008146">
    <property type="term" value="F:sulfotransferase activity"/>
    <property type="evidence" value="ECO:0000318"/>
    <property type="project" value="GO_Central"/>
</dbReference>
<accession>A0A3B6PJP6</accession>
<organism evidence="5">
    <name type="scientific">Triticum aestivum</name>
    <name type="common">Wheat</name>
    <dbReference type="NCBI Taxonomy" id="4565"/>
    <lineage>
        <taxon>Eukaryota</taxon>
        <taxon>Viridiplantae</taxon>
        <taxon>Streptophyta</taxon>
        <taxon>Embryophyta</taxon>
        <taxon>Tracheophyta</taxon>
        <taxon>Spermatophyta</taxon>
        <taxon>Magnoliopsida</taxon>
        <taxon>Liliopsida</taxon>
        <taxon>Poales</taxon>
        <taxon>Poaceae</taxon>
        <taxon>BOP clade</taxon>
        <taxon>Pooideae</taxon>
        <taxon>Triticodae</taxon>
        <taxon>Triticeae</taxon>
        <taxon>Triticinae</taxon>
        <taxon>Triticum</taxon>
    </lineage>
</organism>
<dbReference type="STRING" id="4565.A0A3B6PJP6"/>
<evidence type="ECO:0000313" key="6">
    <source>
        <dbReference type="Proteomes" id="UP000019116"/>
    </source>
</evidence>
<evidence type="ECO:0000259" key="4">
    <source>
        <dbReference type="Pfam" id="PF00685"/>
    </source>
</evidence>
<evidence type="ECO:0000256" key="2">
    <source>
        <dbReference type="ARBA" id="ARBA00022679"/>
    </source>
</evidence>
<dbReference type="Gramene" id="TraesCS6B03G0476500.1">
    <property type="protein sequence ID" value="TraesCS6B03G0476500.1.CDS"/>
    <property type="gene ID" value="TraesCS6B03G0476500"/>
</dbReference>
<dbReference type="OrthoDB" id="205623at2759"/>
<dbReference type="AlphaFoldDB" id="A0A3B6PJP6"/>
<dbReference type="InterPro" id="IPR000863">
    <property type="entry name" value="Sulfotransferase_dom"/>
</dbReference>
<dbReference type="Gramene" id="TraesKAR6B01G0148410.1">
    <property type="protein sequence ID" value="cds.TraesKAR6B01G0148410.1"/>
    <property type="gene ID" value="TraesKAR6B01G0148410"/>
</dbReference>
<proteinExistence type="inferred from homology"/>
<sequence>MAASAAADDIADQLAFTSLPPDTQFRPFHLRQYGWFWLLEELLMAVPAIHSVFMPRPSDVLLASFPKCGTTWLKALAFATLNRAEHPPLLKYLEMAFGQPMGDSGADGVFAALPSPRVLATHLPCSLLPRRMTAEESGCRIVYICRDPKDAFVSSWFFAKKGAAAIARTLARADEDTDMQQQPPPPYTFEQWRSQEIRMRRAEGGQGPCWSPWLRHCIQGGVRAVLRWHMRQRPAVAPRAGLLGDEQEAAGEGALPPVRGDAPGPVSNVKKLAEFMGCAFSAEEEAAGVVQAIVELCSFRSLKNMEVNKSGSQGPAAHESFFRKGVVGDWSNHMTPTMAERLDKIVEDALQGSGFSFAVAGSSS</sequence>
<feature type="domain" description="Sulfotransferase" evidence="4">
    <location>
        <begin position="57"/>
        <end position="162"/>
    </location>
</feature>
<dbReference type="Gramene" id="TraesWEE_scaffold_016801_01G000200.1">
    <property type="protein sequence ID" value="TraesWEE_scaffold_016801_01G000200.1"/>
    <property type="gene ID" value="TraesWEE_scaffold_016801_01G000200"/>
</dbReference>
<reference evidence="5" key="1">
    <citation type="submission" date="2018-08" db="EMBL/GenBank/DDBJ databases">
        <authorList>
            <person name="Rossello M."/>
        </authorList>
    </citation>
    <scope>NUCLEOTIDE SEQUENCE [LARGE SCALE GENOMIC DNA]</scope>
    <source>
        <strain evidence="5">cv. Chinese Spring</strain>
    </source>
</reference>
<reference evidence="5" key="2">
    <citation type="submission" date="2018-10" db="UniProtKB">
        <authorList>
            <consortium name="EnsemblPlants"/>
        </authorList>
    </citation>
    <scope>IDENTIFICATION</scope>
</reference>
<dbReference type="Gramene" id="TraesCLE_scaffold_027998_01G000100.1">
    <property type="protein sequence ID" value="TraesCLE_scaffold_027998_01G000100.1"/>
    <property type="gene ID" value="TraesCLE_scaffold_027998_01G000100"/>
</dbReference>
<dbReference type="EC" id="2.8.2.-" evidence="3"/>
<keyword evidence="2 3" id="KW-0808">Transferase</keyword>
<dbReference type="OMA" id="MECTNIE"/>
<dbReference type="Gene3D" id="3.40.50.300">
    <property type="entry name" value="P-loop containing nucleotide triphosphate hydrolases"/>
    <property type="match status" value="2"/>
</dbReference>
<dbReference type="Proteomes" id="UP000019116">
    <property type="component" value="Chromosome 6B"/>
</dbReference>
<protein>
    <recommendedName>
        <fullName evidence="3">Sulfotransferase</fullName>
        <ecNumber evidence="3">2.8.2.-</ecNumber>
    </recommendedName>
</protein>
<dbReference type="SMR" id="A0A3B6PJP6"/>
<keyword evidence="6" id="KW-1185">Reference proteome</keyword>